<gene>
    <name evidence="8" type="ORF">A8708_03925</name>
</gene>
<evidence type="ECO:0000256" key="1">
    <source>
        <dbReference type="ARBA" id="ARBA00007951"/>
    </source>
</evidence>
<dbReference type="EMBL" id="LYPB01000064">
    <property type="protein sequence ID" value="OAS18530.1"/>
    <property type="molecule type" value="Genomic_DNA"/>
</dbReference>
<dbReference type="PANTHER" id="PTHR10030">
    <property type="entry name" value="ALPHA-L-FUCOSIDASE"/>
    <property type="match status" value="1"/>
</dbReference>
<dbReference type="GO" id="GO:0006004">
    <property type="term" value="P:fucose metabolic process"/>
    <property type="evidence" value="ECO:0007669"/>
    <property type="project" value="TreeGrafter"/>
</dbReference>
<sequence>MAVSIEEAVQVVPSPRQLAWQEMEFYAFIHFGMNTFTGRQWGLGDEDPQLFHPTAYDAAQWVESCRSAGMTGVILTCKHHDGFCLWPSEYTDHSVKYSSWQDGQGDVVRDVAEACREQGLKFGVYLSPWDRHEPSYGDSPVYNAYFQNQLRELLTQYGEIFCVWFDGACGEGPNGKMQVYDWEASYRIIRELQPNAVINICGPDVRWCGNEAGHTRESEWSVVPAERRNIEEIQGESQQEDDGAFSQKINADTADLGSRSVLAEANRMIWYPAEVDVSIRPEWFYDPGDDDKVKTVDELIELYERTVGGNSALLLNIPPDPRGLIHETDARHLRELGQWLRATYGQDLAQGADVWASHTRDSEVHAGNVTDGQSDTYWCPPEGIEQAELVIDLGKEMLFDRIVLKEFIQLGQRIERFQLTYKQDDVWVSLYGGTVVGYKKICSFQQTKARYIQLRVTESRIHPTLSSFGVYCSGQDK</sequence>
<dbReference type="Proteomes" id="UP000078454">
    <property type="component" value="Unassembled WGS sequence"/>
</dbReference>
<dbReference type="OrthoDB" id="107551at2"/>
<keyword evidence="5" id="KW-0326">Glycosidase</keyword>
<evidence type="ECO:0000256" key="2">
    <source>
        <dbReference type="ARBA" id="ARBA00012662"/>
    </source>
</evidence>
<evidence type="ECO:0000313" key="8">
    <source>
        <dbReference type="EMBL" id="OAS18530.1"/>
    </source>
</evidence>
<dbReference type="STRING" id="1850517.A8708_03925"/>
<comment type="similarity">
    <text evidence="1">Belongs to the glycosyl hydrolase 29 family.</text>
</comment>
<proteinExistence type="inferred from homology"/>
<keyword evidence="4" id="KW-0378">Hydrolase</keyword>
<feature type="domain" description="Glycoside hydrolase family 29 N-terminal" evidence="7">
    <location>
        <begin position="49"/>
        <end position="342"/>
    </location>
</feature>
<accession>A0A198ABQ9</accession>
<dbReference type="GO" id="GO:0005764">
    <property type="term" value="C:lysosome"/>
    <property type="evidence" value="ECO:0007669"/>
    <property type="project" value="TreeGrafter"/>
</dbReference>
<feature type="domain" description="F5/8 type C" evidence="6">
    <location>
        <begin position="354"/>
        <end position="458"/>
    </location>
</feature>
<dbReference type="RefSeq" id="WP_068664353.1">
    <property type="nucleotide sequence ID" value="NZ_LYPB01000064.1"/>
</dbReference>
<dbReference type="SUPFAM" id="SSF51445">
    <property type="entry name" value="(Trans)glycosidases"/>
    <property type="match status" value="1"/>
</dbReference>
<dbReference type="InterPro" id="IPR057739">
    <property type="entry name" value="Glyco_hydro_29_N"/>
</dbReference>
<dbReference type="Gene3D" id="2.60.120.260">
    <property type="entry name" value="Galactose-binding domain-like"/>
    <property type="match status" value="1"/>
</dbReference>
<dbReference type="SMART" id="SM00812">
    <property type="entry name" value="Alpha_L_fucos"/>
    <property type="match status" value="1"/>
</dbReference>
<evidence type="ECO:0000259" key="6">
    <source>
        <dbReference type="Pfam" id="PF00754"/>
    </source>
</evidence>
<evidence type="ECO:0000256" key="3">
    <source>
        <dbReference type="ARBA" id="ARBA00022729"/>
    </source>
</evidence>
<dbReference type="SUPFAM" id="SSF49785">
    <property type="entry name" value="Galactose-binding domain-like"/>
    <property type="match status" value="1"/>
</dbReference>
<reference evidence="8 9" key="1">
    <citation type="submission" date="2016-05" db="EMBL/GenBank/DDBJ databases">
        <title>Paenibacillus sp. 1ZS3-15 nov., isolated from the rhizosphere soil.</title>
        <authorList>
            <person name="Zhang X.X."/>
            <person name="Zhang J."/>
        </authorList>
    </citation>
    <scope>NUCLEOTIDE SEQUENCE [LARGE SCALE GENOMIC DNA]</scope>
    <source>
        <strain evidence="8 9">1ZS3-15</strain>
    </source>
</reference>
<dbReference type="InterPro" id="IPR008979">
    <property type="entry name" value="Galactose-bd-like_sf"/>
</dbReference>
<dbReference type="InterPro" id="IPR000421">
    <property type="entry name" value="FA58C"/>
</dbReference>
<dbReference type="PANTHER" id="PTHR10030:SF37">
    <property type="entry name" value="ALPHA-L-FUCOSIDASE-RELATED"/>
    <property type="match status" value="1"/>
</dbReference>
<protein>
    <recommendedName>
        <fullName evidence="2">alpha-L-fucosidase</fullName>
        <ecNumber evidence="2">3.2.1.51</ecNumber>
    </recommendedName>
</protein>
<evidence type="ECO:0000259" key="7">
    <source>
        <dbReference type="Pfam" id="PF01120"/>
    </source>
</evidence>
<dbReference type="Pfam" id="PF00754">
    <property type="entry name" value="F5_F8_type_C"/>
    <property type="match status" value="1"/>
</dbReference>
<evidence type="ECO:0000256" key="4">
    <source>
        <dbReference type="ARBA" id="ARBA00022801"/>
    </source>
</evidence>
<keyword evidence="3" id="KW-0732">Signal</keyword>
<dbReference type="InterPro" id="IPR000933">
    <property type="entry name" value="Glyco_hydro_29"/>
</dbReference>
<dbReference type="InterPro" id="IPR017853">
    <property type="entry name" value="GH"/>
</dbReference>
<dbReference type="AlphaFoldDB" id="A0A198ABQ9"/>
<dbReference type="GO" id="GO:0016139">
    <property type="term" value="P:glycoside catabolic process"/>
    <property type="evidence" value="ECO:0007669"/>
    <property type="project" value="TreeGrafter"/>
</dbReference>
<dbReference type="Gene3D" id="3.20.20.80">
    <property type="entry name" value="Glycosidases"/>
    <property type="match status" value="1"/>
</dbReference>
<dbReference type="GO" id="GO:0004560">
    <property type="term" value="F:alpha-L-fucosidase activity"/>
    <property type="evidence" value="ECO:0007669"/>
    <property type="project" value="InterPro"/>
</dbReference>
<keyword evidence="9" id="KW-1185">Reference proteome</keyword>
<organism evidence="8 9">
    <name type="scientific">Paenibacillus oryzisoli</name>
    <dbReference type="NCBI Taxonomy" id="1850517"/>
    <lineage>
        <taxon>Bacteria</taxon>
        <taxon>Bacillati</taxon>
        <taxon>Bacillota</taxon>
        <taxon>Bacilli</taxon>
        <taxon>Bacillales</taxon>
        <taxon>Paenibacillaceae</taxon>
        <taxon>Paenibacillus</taxon>
    </lineage>
</organism>
<evidence type="ECO:0000256" key="5">
    <source>
        <dbReference type="ARBA" id="ARBA00023295"/>
    </source>
</evidence>
<evidence type="ECO:0000313" key="9">
    <source>
        <dbReference type="Proteomes" id="UP000078454"/>
    </source>
</evidence>
<comment type="caution">
    <text evidence="8">The sequence shown here is derived from an EMBL/GenBank/DDBJ whole genome shotgun (WGS) entry which is preliminary data.</text>
</comment>
<name>A0A198ABQ9_9BACL</name>
<dbReference type="Pfam" id="PF01120">
    <property type="entry name" value="Alpha_L_fucos"/>
    <property type="match status" value="1"/>
</dbReference>
<dbReference type="EC" id="3.2.1.51" evidence="2"/>